<keyword evidence="5" id="KW-0460">Magnesium</keyword>
<dbReference type="InterPro" id="IPR036739">
    <property type="entry name" value="SLC41_membr_dom_sf"/>
</dbReference>
<evidence type="ECO:0000256" key="7">
    <source>
        <dbReference type="ARBA" id="ARBA00023065"/>
    </source>
</evidence>
<feature type="transmembrane region" description="Helical" evidence="10">
    <location>
        <begin position="452"/>
        <end position="480"/>
    </location>
</feature>
<feature type="transmembrane region" description="Helical" evidence="10">
    <location>
        <begin position="411"/>
        <end position="431"/>
    </location>
</feature>
<dbReference type="PANTHER" id="PTHR16228:SF7">
    <property type="entry name" value="SLC41A_MGTE INTEGRAL MEMBRANE DOMAIN-CONTAINING PROTEIN"/>
    <property type="match status" value="1"/>
</dbReference>
<evidence type="ECO:0000256" key="8">
    <source>
        <dbReference type="ARBA" id="ARBA00023136"/>
    </source>
</evidence>
<feature type="transmembrane region" description="Helical" evidence="10">
    <location>
        <begin position="345"/>
        <end position="364"/>
    </location>
</feature>
<dbReference type="FunFam" id="1.10.357.20:FF:000001">
    <property type="entry name" value="Solute carrier family 41 member 2"/>
    <property type="match status" value="1"/>
</dbReference>
<comment type="similarity">
    <text evidence="2">Belongs to the SLC41A transporter family.</text>
</comment>
<evidence type="ECO:0000313" key="13">
    <source>
        <dbReference type="Proteomes" id="UP000612746"/>
    </source>
</evidence>
<dbReference type="Gene3D" id="1.10.357.20">
    <property type="entry name" value="SLC41 divalent cation transporters, integral membrane domain"/>
    <property type="match status" value="2"/>
</dbReference>
<reference evidence="12" key="1">
    <citation type="submission" date="2020-12" db="EMBL/GenBank/DDBJ databases">
        <title>Metabolic potential, ecology and presence of endohyphal bacteria is reflected in genomic diversity of Mucoromycotina.</title>
        <authorList>
            <person name="Muszewska A."/>
            <person name="Okrasinska A."/>
            <person name="Steczkiewicz K."/>
            <person name="Drgas O."/>
            <person name="Orlowska M."/>
            <person name="Perlinska-Lenart U."/>
            <person name="Aleksandrzak-Piekarczyk T."/>
            <person name="Szatraj K."/>
            <person name="Zielenkiewicz U."/>
            <person name="Pilsyk S."/>
            <person name="Malc E."/>
            <person name="Mieczkowski P."/>
            <person name="Kruszewska J.S."/>
            <person name="Biernat P."/>
            <person name="Pawlowska J."/>
        </authorList>
    </citation>
    <scope>NUCLEOTIDE SEQUENCE</scope>
    <source>
        <strain evidence="12">WA0000051536</strain>
    </source>
</reference>
<evidence type="ECO:0000256" key="5">
    <source>
        <dbReference type="ARBA" id="ARBA00022842"/>
    </source>
</evidence>
<dbReference type="OrthoDB" id="666972at2759"/>
<feature type="transmembrane region" description="Helical" evidence="10">
    <location>
        <begin position="74"/>
        <end position="93"/>
    </location>
</feature>
<feature type="domain" description="SLC41A/MgtE integral membrane" evidence="11">
    <location>
        <begin position="115"/>
        <end position="251"/>
    </location>
</feature>
<proteinExistence type="inferred from homology"/>
<comment type="caution">
    <text evidence="12">The sequence shown here is derived from an EMBL/GenBank/DDBJ whole genome shotgun (WGS) entry which is preliminary data.</text>
</comment>
<dbReference type="EMBL" id="JAEPRA010000009">
    <property type="protein sequence ID" value="KAG2180739.1"/>
    <property type="molecule type" value="Genomic_DNA"/>
</dbReference>
<keyword evidence="3" id="KW-0813">Transport</keyword>
<keyword evidence="4 10" id="KW-0812">Transmembrane</keyword>
<evidence type="ECO:0000256" key="9">
    <source>
        <dbReference type="SAM" id="MobiDB-lite"/>
    </source>
</evidence>
<keyword evidence="7" id="KW-0406">Ion transport</keyword>
<evidence type="ECO:0000256" key="3">
    <source>
        <dbReference type="ARBA" id="ARBA00022448"/>
    </source>
</evidence>
<gene>
    <name evidence="12" type="ORF">INT44_003746</name>
</gene>
<name>A0A8H7PWG1_9FUNG</name>
<evidence type="ECO:0000256" key="2">
    <source>
        <dbReference type="ARBA" id="ARBA00009749"/>
    </source>
</evidence>
<dbReference type="InterPro" id="IPR006667">
    <property type="entry name" value="SLC41_membr_dom"/>
</dbReference>
<accession>A0A8H7PWG1</accession>
<feature type="transmembrane region" description="Helical" evidence="10">
    <location>
        <begin position="262"/>
        <end position="285"/>
    </location>
</feature>
<sequence length="489" mass="53932">MPYDKDYIELVDEGFSSERSSQDDELHDKEMNTEYKPRDSTSSESAVHLALLDSSPHSKSHDDLGASDNSPKHLAWQALPSVLVSIAGLIAAGELLDIYLHWDVFIHIPELFILVPVLLNLKGNLEMNLAARLSTSANLGDLDNPASRRRLVIGNLALLQVQSLIAGCIAGLFSFILGMLIRPSNDASTYYESMLVISSSMLAASLSSLILGIFMCFLIILSRRFNVDPDNIACPMASSLGDIVTLVILATFARLLKDNMESILSTVLVIVMVVLLPGAAALVWTNRSVKQLLFTGWTPIMCAMVISRLVQHRFGKYVLWHYTKSRRCSLSGVVFENFVDSYKGLALLIPVLNGLTGNIGSIYASRISTALHGNRQESYKKVEQTLLVMNIPVAIILIFVIWVFDLGEFPVNAWFLSAYFVVSMACAWLSLKLAKSMTLASWKWGRDPDNTVLPFLTATIDVISTAMLVITFVLFTMAGFEGYKTSTQS</sequence>
<feature type="compositionally biased region" description="Basic and acidic residues" evidence="9">
    <location>
        <begin position="20"/>
        <end position="41"/>
    </location>
</feature>
<feature type="transmembrane region" description="Helical" evidence="10">
    <location>
        <begin position="233"/>
        <end position="256"/>
    </location>
</feature>
<dbReference type="GO" id="GO:0008324">
    <property type="term" value="F:monoatomic cation transmembrane transporter activity"/>
    <property type="evidence" value="ECO:0007669"/>
    <property type="project" value="InterPro"/>
</dbReference>
<feature type="transmembrane region" description="Helical" evidence="10">
    <location>
        <begin position="385"/>
        <end position="405"/>
    </location>
</feature>
<feature type="transmembrane region" description="Helical" evidence="10">
    <location>
        <begin position="201"/>
        <end position="221"/>
    </location>
</feature>
<dbReference type="GO" id="GO:0005886">
    <property type="term" value="C:plasma membrane"/>
    <property type="evidence" value="ECO:0007669"/>
    <property type="project" value="TreeGrafter"/>
</dbReference>
<feature type="domain" description="SLC41A/MgtE integral membrane" evidence="11">
    <location>
        <begin position="349"/>
        <end position="470"/>
    </location>
</feature>
<dbReference type="AlphaFoldDB" id="A0A8H7PWG1"/>
<keyword evidence="8 10" id="KW-0472">Membrane</keyword>
<dbReference type="PANTHER" id="PTHR16228">
    <property type="entry name" value="DIVALENT CATION TRANSPORTER SOLUTE CARRIER FAMILY 41"/>
    <property type="match status" value="1"/>
</dbReference>
<dbReference type="Pfam" id="PF01769">
    <property type="entry name" value="MgtE"/>
    <property type="match status" value="2"/>
</dbReference>
<dbReference type="SUPFAM" id="SSF161093">
    <property type="entry name" value="MgtE membrane domain-like"/>
    <property type="match status" value="2"/>
</dbReference>
<comment type="subcellular location">
    <subcellularLocation>
        <location evidence="1">Membrane</location>
        <topology evidence="1">Multi-pass membrane protein</topology>
    </subcellularLocation>
</comment>
<evidence type="ECO:0000313" key="12">
    <source>
        <dbReference type="EMBL" id="KAG2180739.1"/>
    </source>
</evidence>
<protein>
    <recommendedName>
        <fullName evidence="11">SLC41A/MgtE integral membrane domain-containing protein</fullName>
    </recommendedName>
</protein>
<evidence type="ECO:0000256" key="1">
    <source>
        <dbReference type="ARBA" id="ARBA00004141"/>
    </source>
</evidence>
<evidence type="ECO:0000256" key="4">
    <source>
        <dbReference type="ARBA" id="ARBA00022692"/>
    </source>
</evidence>
<feature type="region of interest" description="Disordered" evidence="9">
    <location>
        <begin position="13"/>
        <end position="46"/>
    </location>
</feature>
<dbReference type="Proteomes" id="UP000612746">
    <property type="component" value="Unassembled WGS sequence"/>
</dbReference>
<dbReference type="InterPro" id="IPR045349">
    <property type="entry name" value="SLC41A1-3"/>
</dbReference>
<evidence type="ECO:0000259" key="11">
    <source>
        <dbReference type="Pfam" id="PF01769"/>
    </source>
</evidence>
<feature type="transmembrane region" description="Helical" evidence="10">
    <location>
        <begin position="156"/>
        <end position="181"/>
    </location>
</feature>
<evidence type="ECO:0000256" key="10">
    <source>
        <dbReference type="SAM" id="Phobius"/>
    </source>
</evidence>
<evidence type="ECO:0000256" key="6">
    <source>
        <dbReference type="ARBA" id="ARBA00022989"/>
    </source>
</evidence>
<keyword evidence="6 10" id="KW-1133">Transmembrane helix</keyword>
<feature type="transmembrane region" description="Helical" evidence="10">
    <location>
        <begin position="292"/>
        <end position="310"/>
    </location>
</feature>
<keyword evidence="13" id="KW-1185">Reference proteome</keyword>
<organism evidence="12 13">
    <name type="scientific">Umbelopsis vinacea</name>
    <dbReference type="NCBI Taxonomy" id="44442"/>
    <lineage>
        <taxon>Eukaryota</taxon>
        <taxon>Fungi</taxon>
        <taxon>Fungi incertae sedis</taxon>
        <taxon>Mucoromycota</taxon>
        <taxon>Mucoromycotina</taxon>
        <taxon>Umbelopsidomycetes</taxon>
        <taxon>Umbelopsidales</taxon>
        <taxon>Umbelopsidaceae</taxon>
        <taxon>Umbelopsis</taxon>
    </lineage>
</organism>